<comment type="caution">
    <text evidence="8">The sequence shown here is derived from an EMBL/GenBank/DDBJ whole genome shotgun (WGS) entry which is preliminary data.</text>
</comment>
<dbReference type="Pfam" id="PF01619">
    <property type="entry name" value="Pro_dh"/>
    <property type="match status" value="1"/>
</dbReference>
<dbReference type="PANTHER" id="PTHR13914:SF34">
    <property type="entry name" value="PROLINE DEHYDROGENASE"/>
    <property type="match status" value="1"/>
</dbReference>
<protein>
    <recommendedName>
        <fullName evidence="2 5">Proline dehydrogenase</fullName>
        <ecNumber evidence="2 5">1.5.5.2</ecNumber>
    </recommendedName>
</protein>
<keyword evidence="6" id="KW-0732">Signal</keyword>
<evidence type="ECO:0000313" key="8">
    <source>
        <dbReference type="EMBL" id="TKW52526.1"/>
    </source>
</evidence>
<keyword evidence="5" id="KW-0274">FAD</keyword>
<dbReference type="Gene3D" id="3.20.20.220">
    <property type="match status" value="1"/>
</dbReference>
<evidence type="ECO:0000256" key="4">
    <source>
        <dbReference type="ARBA" id="ARBA00023062"/>
    </source>
</evidence>
<keyword evidence="4 5" id="KW-0642">Proline metabolism</keyword>
<evidence type="ECO:0000256" key="1">
    <source>
        <dbReference type="ARBA" id="ARBA00005869"/>
    </source>
</evidence>
<evidence type="ECO:0000259" key="7">
    <source>
        <dbReference type="Pfam" id="PF01619"/>
    </source>
</evidence>
<evidence type="ECO:0000256" key="3">
    <source>
        <dbReference type="ARBA" id="ARBA00023002"/>
    </source>
</evidence>
<comment type="similarity">
    <text evidence="1 5">Belongs to the proline oxidase family.</text>
</comment>
<dbReference type="InterPro" id="IPR002872">
    <property type="entry name" value="Proline_DH_dom"/>
</dbReference>
<proteinExistence type="inferred from homology"/>
<feature type="chain" id="PRO_5020815136" description="Proline dehydrogenase" evidence="6">
    <location>
        <begin position="31"/>
        <end position="533"/>
    </location>
</feature>
<feature type="domain" description="Proline dehydrogenase" evidence="7">
    <location>
        <begin position="173"/>
        <end position="514"/>
    </location>
</feature>
<feature type="signal peptide" evidence="6">
    <location>
        <begin position="1"/>
        <end position="30"/>
    </location>
</feature>
<keyword evidence="3 5" id="KW-0560">Oxidoreductase</keyword>
<dbReference type="EC" id="1.5.5.2" evidence="2 5"/>
<dbReference type="GO" id="GO:0010133">
    <property type="term" value="P:L-proline catabolic process to L-glutamate"/>
    <property type="evidence" value="ECO:0007669"/>
    <property type="project" value="TreeGrafter"/>
</dbReference>
<dbReference type="STRING" id="1306861.A0A4V6DGE6"/>
<dbReference type="InterPro" id="IPR029041">
    <property type="entry name" value="FAD-linked_oxidoreductase-like"/>
</dbReference>
<dbReference type="PANTHER" id="PTHR13914">
    <property type="entry name" value="PROLINE OXIDASE"/>
    <property type="match status" value="1"/>
</dbReference>
<keyword evidence="9" id="KW-1185">Reference proteome</keyword>
<sequence>MINTGAQTPLLLLLPSVQLVLLCVSQSCQTKTLEPVPQVTTMPVRLVVCNRAPVPLTGALRRQGAARYHSTAAAAATATTTTTTTPVAKTTQMATRGKSPLSRLPTLALVRSLVLTQFMSSPLLMKPALPLLHFIAKSKTALFNPDRNPVLNRLLRWTIYDHFCAGENLQQVTRTVESVKRMGYQGVILNYAKEIVLDTKEAAAAAAAADADAPAGDYAAPFYEMVDLWKKGNIETLRMLAPGDFLAVKITGAGPIAVDAMRAHAPIPDVIRKALDDMCDEARAHGSRLWIDAEQQALQPQLDEWTIDLMRRHNREGRPLVYNTIQAYLKASRANAERHMALAAREGWSLGVKLVRGAYIENETRSLIHDTKEDTDRNFDDITDMFISQRLPPSVVAADASSSSSSSSSSPLSFPSSALFLATHNAASSSTAIANHRRRLLDGLPTTELECGQLLGMADELSCELLDNYDACLADSGLRREAIPKPFKYLPWGSVSECMGYLHRRAVENKGAIEQSAHMLGSLKSELRRRVFG</sequence>
<organism evidence="8 9">
    <name type="scientific">Colletotrichum tanaceti</name>
    <dbReference type="NCBI Taxonomy" id="1306861"/>
    <lineage>
        <taxon>Eukaryota</taxon>
        <taxon>Fungi</taxon>
        <taxon>Dikarya</taxon>
        <taxon>Ascomycota</taxon>
        <taxon>Pezizomycotina</taxon>
        <taxon>Sordariomycetes</taxon>
        <taxon>Hypocreomycetidae</taxon>
        <taxon>Glomerellales</taxon>
        <taxon>Glomerellaceae</taxon>
        <taxon>Colletotrichum</taxon>
        <taxon>Colletotrichum destructivum species complex</taxon>
    </lineage>
</organism>
<comment type="cofactor">
    <cofactor evidence="5">
        <name>FAD</name>
        <dbReference type="ChEBI" id="CHEBI:57692"/>
    </cofactor>
</comment>
<comment type="function">
    <text evidence="5">Converts proline to delta-1-pyrroline-5-carboxylate.</text>
</comment>
<keyword evidence="5" id="KW-0285">Flavoprotein</keyword>
<dbReference type="EMBL" id="PJEX01000233">
    <property type="protein sequence ID" value="TKW52526.1"/>
    <property type="molecule type" value="Genomic_DNA"/>
</dbReference>
<reference evidence="8 9" key="1">
    <citation type="journal article" date="2019" name="PLoS ONE">
        <title>Comparative genome analysis indicates high evolutionary potential of pathogenicity genes in Colletotrichum tanaceti.</title>
        <authorList>
            <person name="Lelwala R.V."/>
            <person name="Korhonen P.K."/>
            <person name="Young N.D."/>
            <person name="Scott J.B."/>
            <person name="Ades P.A."/>
            <person name="Gasser R.B."/>
            <person name="Taylor P.W.J."/>
        </authorList>
    </citation>
    <scope>NUCLEOTIDE SEQUENCE [LARGE SCALE GENOMIC DNA]</scope>
    <source>
        <strain evidence="8">BRIP57314</strain>
    </source>
</reference>
<dbReference type="Proteomes" id="UP000310108">
    <property type="component" value="Unassembled WGS sequence"/>
</dbReference>
<dbReference type="InterPro" id="IPR015659">
    <property type="entry name" value="Proline_oxidase"/>
</dbReference>
<accession>A0A4V6DGE6</accession>
<evidence type="ECO:0000256" key="2">
    <source>
        <dbReference type="ARBA" id="ARBA00012695"/>
    </source>
</evidence>
<evidence type="ECO:0000256" key="5">
    <source>
        <dbReference type="RuleBase" id="RU364054"/>
    </source>
</evidence>
<dbReference type="GO" id="GO:0004657">
    <property type="term" value="F:proline dehydrogenase activity"/>
    <property type="evidence" value="ECO:0007669"/>
    <property type="project" value="UniProtKB-EC"/>
</dbReference>
<dbReference type="AlphaFoldDB" id="A0A4V6DGE6"/>
<name>A0A4V6DGE6_9PEZI</name>
<gene>
    <name evidence="8" type="primary">SPCC70.03c</name>
    <name evidence="8" type="ORF">CTA1_8791</name>
</gene>
<dbReference type="GO" id="GO:0071949">
    <property type="term" value="F:FAD binding"/>
    <property type="evidence" value="ECO:0007669"/>
    <property type="project" value="TreeGrafter"/>
</dbReference>
<dbReference type="GO" id="GO:0005739">
    <property type="term" value="C:mitochondrion"/>
    <property type="evidence" value="ECO:0007669"/>
    <property type="project" value="TreeGrafter"/>
</dbReference>
<dbReference type="SUPFAM" id="SSF51730">
    <property type="entry name" value="FAD-linked oxidoreductase"/>
    <property type="match status" value="1"/>
</dbReference>
<comment type="catalytic activity">
    <reaction evidence="5">
        <text>L-proline + a quinone = (S)-1-pyrroline-5-carboxylate + a quinol + H(+)</text>
        <dbReference type="Rhea" id="RHEA:23784"/>
        <dbReference type="ChEBI" id="CHEBI:15378"/>
        <dbReference type="ChEBI" id="CHEBI:17388"/>
        <dbReference type="ChEBI" id="CHEBI:24646"/>
        <dbReference type="ChEBI" id="CHEBI:60039"/>
        <dbReference type="ChEBI" id="CHEBI:132124"/>
        <dbReference type="EC" id="1.5.5.2"/>
    </reaction>
</comment>
<evidence type="ECO:0000313" key="9">
    <source>
        <dbReference type="Proteomes" id="UP000310108"/>
    </source>
</evidence>
<evidence type="ECO:0000256" key="6">
    <source>
        <dbReference type="SAM" id="SignalP"/>
    </source>
</evidence>